<organism evidence="2 3">
    <name type="scientific">Amazonocrinis nigriterrae CENA67</name>
    <dbReference type="NCBI Taxonomy" id="2794033"/>
    <lineage>
        <taxon>Bacteria</taxon>
        <taxon>Bacillati</taxon>
        <taxon>Cyanobacteriota</taxon>
        <taxon>Cyanophyceae</taxon>
        <taxon>Nostocales</taxon>
        <taxon>Nostocaceae</taxon>
        <taxon>Amazonocrinis</taxon>
        <taxon>Amazonocrinis nigriterrae</taxon>
    </lineage>
</organism>
<comment type="caution">
    <text evidence="2">The sequence shown here is derived from an EMBL/GenBank/DDBJ whole genome shotgun (WGS) entry which is preliminary data.</text>
</comment>
<dbReference type="RefSeq" id="WP_198122703.1">
    <property type="nucleotide sequence ID" value="NZ_JAECZC010000001.1"/>
</dbReference>
<dbReference type="InterPro" id="IPR013424">
    <property type="entry name" value="Ice-binding_C"/>
</dbReference>
<evidence type="ECO:0000313" key="2">
    <source>
        <dbReference type="EMBL" id="MBH8560635.1"/>
    </source>
</evidence>
<feature type="signal peptide" evidence="1">
    <location>
        <begin position="1"/>
        <end position="33"/>
    </location>
</feature>
<proteinExistence type="predicted"/>
<reference evidence="2 3" key="1">
    <citation type="journal article" date="2021" name="Int. J. Syst. Evol. Microbiol.">
        <title>Amazonocrinis nigriterrae gen. nov., sp. nov., Atlanticothrix silvestris gen. nov., sp. nov. and Dendronalium phyllosphericum gen. nov., sp. nov., nostocacean cyanobacteria from Brazilian environments.</title>
        <authorList>
            <person name="Alvarenga D.O."/>
            <person name="Andreote A.P.D."/>
            <person name="Branco L.H.Z."/>
            <person name="Delbaje E."/>
            <person name="Cruz R.B."/>
            <person name="Varani A.M."/>
            <person name="Fiore M.F."/>
        </authorList>
    </citation>
    <scope>NUCLEOTIDE SEQUENCE [LARGE SCALE GENOMIC DNA]</scope>
    <source>
        <strain evidence="2 3">CENA67</strain>
    </source>
</reference>
<feature type="chain" id="PRO_5035245445" evidence="1">
    <location>
        <begin position="34"/>
        <end position="197"/>
    </location>
</feature>
<gene>
    <name evidence="2" type="ORF">I8748_00155</name>
</gene>
<dbReference type="NCBIfam" id="TIGR02595">
    <property type="entry name" value="PEP_CTERM"/>
    <property type="match status" value="1"/>
</dbReference>
<keyword evidence="1" id="KW-0732">Signal</keyword>
<dbReference type="Proteomes" id="UP000632766">
    <property type="component" value="Unassembled WGS sequence"/>
</dbReference>
<sequence>MFISNVKEKLSMATVALAFLTFEAVLSPGHAQAATITSTLPEFSGEYFDGSASFPLSSVTVGTFSYTIPSGEQIVSASLSGTFGNSVVSNSSGLNLLLDGLQVAQCIRFDTCYYSATPEAFNFTFSPADLSLLNDGSALLTAIQTSEYVIRLGSTTLTIETASVPESGTILGTLTVAGFSLALRRRQKWQQTDTIQA</sequence>
<dbReference type="EMBL" id="JAECZC010000001">
    <property type="protein sequence ID" value="MBH8560635.1"/>
    <property type="molecule type" value="Genomic_DNA"/>
</dbReference>
<protein>
    <submittedName>
        <fullName evidence="2">PEP-CTERM sorting domain-containing protein</fullName>
    </submittedName>
</protein>
<keyword evidence="3" id="KW-1185">Reference proteome</keyword>
<name>A0A8J7L616_9NOST</name>
<evidence type="ECO:0000256" key="1">
    <source>
        <dbReference type="SAM" id="SignalP"/>
    </source>
</evidence>
<accession>A0A8J7L616</accession>
<evidence type="ECO:0000313" key="3">
    <source>
        <dbReference type="Proteomes" id="UP000632766"/>
    </source>
</evidence>
<dbReference type="AlphaFoldDB" id="A0A8J7L616"/>